<accession>A0AAI8V8E1</accession>
<dbReference type="InterPro" id="IPR050121">
    <property type="entry name" value="Cytochrome_P450_monoxygenase"/>
</dbReference>
<keyword evidence="11" id="KW-1185">Reference proteome</keyword>
<dbReference type="InterPro" id="IPR001128">
    <property type="entry name" value="Cyt_P450"/>
</dbReference>
<name>A0AAI8V8E1_9PEZI</name>
<evidence type="ECO:0000256" key="5">
    <source>
        <dbReference type="ARBA" id="ARBA00023002"/>
    </source>
</evidence>
<keyword evidence="6 7" id="KW-0408">Iron</keyword>
<keyword evidence="3 7" id="KW-0349">Heme</keyword>
<keyword evidence="8" id="KW-0503">Monooxygenase</keyword>
<evidence type="ECO:0000313" key="11">
    <source>
        <dbReference type="Proteomes" id="UP001295740"/>
    </source>
</evidence>
<dbReference type="Gene3D" id="1.10.630.10">
    <property type="entry name" value="Cytochrome P450"/>
    <property type="match status" value="1"/>
</dbReference>
<evidence type="ECO:0000256" key="6">
    <source>
        <dbReference type="ARBA" id="ARBA00023004"/>
    </source>
</evidence>
<dbReference type="PROSITE" id="PS00086">
    <property type="entry name" value="CYTOCHROME_P450"/>
    <property type="match status" value="1"/>
</dbReference>
<dbReference type="PRINTS" id="PR00385">
    <property type="entry name" value="P450"/>
</dbReference>
<keyword evidence="9" id="KW-0472">Membrane</keyword>
<dbReference type="InterPro" id="IPR017972">
    <property type="entry name" value="Cyt_P450_CS"/>
</dbReference>
<dbReference type="PANTHER" id="PTHR24305:SF96">
    <property type="entry name" value="CYTOCHROME P450 MONOOXYGENASE STCB-RELATED"/>
    <property type="match status" value="1"/>
</dbReference>
<comment type="cofactor">
    <cofactor evidence="1 7">
        <name>heme</name>
        <dbReference type="ChEBI" id="CHEBI:30413"/>
    </cofactor>
</comment>
<evidence type="ECO:0000256" key="2">
    <source>
        <dbReference type="ARBA" id="ARBA00010617"/>
    </source>
</evidence>
<feature type="transmembrane region" description="Helical" evidence="9">
    <location>
        <begin position="130"/>
        <end position="151"/>
    </location>
</feature>
<reference evidence="10" key="1">
    <citation type="submission" date="2023-10" db="EMBL/GenBank/DDBJ databases">
        <authorList>
            <person name="Hackl T."/>
        </authorList>
    </citation>
    <scope>NUCLEOTIDE SEQUENCE</scope>
</reference>
<sequence length="430" mass="48502">MALFDDPVGGILPKFSGFNLFWSIGGLYALWTLYTAFANPLSSVPGPLLSRWTDLHVRLRLLNGSKARYMHSLHEQYGPVFRVGPNSVDVSDVAGARDIHKARFGYLKDPNFYVGANMAKELETKQCTDILHWWTLFAMGVISELCFGESFHMLEIGKKNQYAEDIAEMGALLPLRGAFPWLIWLAGYVPLFKFFNNVAHTRHRIVSYGANQTAAYMKLVENNPGGAQRTLFSSLYITAGTDTTAVTLTYLIYAVSRDKEVHDKLIRELQTLPEDFTHRHVRELPYLNLELEETFRLYGASQGALPRVIPPEAGKLAGFHLPGGASFSTQNYSMHRNEEAFPDPEKFDPSRWETPTDKAKNAFMPFGIGPRNCIGLNLARMELRLCTALFFRAFPTAKPSSKDGMPESEMEPHINFLVMPRGHRCLIEVE</sequence>
<evidence type="ECO:0000313" key="10">
    <source>
        <dbReference type="EMBL" id="CAJ2500225.1"/>
    </source>
</evidence>
<dbReference type="SUPFAM" id="SSF48264">
    <property type="entry name" value="Cytochrome P450"/>
    <property type="match status" value="1"/>
</dbReference>
<dbReference type="InterPro" id="IPR036396">
    <property type="entry name" value="Cyt_P450_sf"/>
</dbReference>
<dbReference type="InterPro" id="IPR002401">
    <property type="entry name" value="Cyt_P450_E_grp-I"/>
</dbReference>
<organism evidence="10 11">
    <name type="scientific">Anthostomella pinea</name>
    <dbReference type="NCBI Taxonomy" id="933095"/>
    <lineage>
        <taxon>Eukaryota</taxon>
        <taxon>Fungi</taxon>
        <taxon>Dikarya</taxon>
        <taxon>Ascomycota</taxon>
        <taxon>Pezizomycotina</taxon>
        <taxon>Sordariomycetes</taxon>
        <taxon>Xylariomycetidae</taxon>
        <taxon>Xylariales</taxon>
        <taxon>Xylariaceae</taxon>
        <taxon>Anthostomella</taxon>
    </lineage>
</organism>
<dbReference type="GO" id="GO:0005506">
    <property type="term" value="F:iron ion binding"/>
    <property type="evidence" value="ECO:0007669"/>
    <property type="project" value="InterPro"/>
</dbReference>
<comment type="caution">
    <text evidence="10">The sequence shown here is derived from an EMBL/GenBank/DDBJ whole genome shotgun (WGS) entry which is preliminary data.</text>
</comment>
<keyword evidence="5 8" id="KW-0560">Oxidoreductase</keyword>
<feature type="binding site" description="axial binding residue" evidence="7">
    <location>
        <position position="373"/>
    </location>
    <ligand>
        <name>heme</name>
        <dbReference type="ChEBI" id="CHEBI:30413"/>
    </ligand>
    <ligandPart>
        <name>Fe</name>
        <dbReference type="ChEBI" id="CHEBI:18248"/>
    </ligandPart>
</feature>
<protein>
    <submittedName>
        <fullName evidence="10">Uu.00g030780.m01.CDS01</fullName>
    </submittedName>
</protein>
<evidence type="ECO:0000256" key="4">
    <source>
        <dbReference type="ARBA" id="ARBA00022723"/>
    </source>
</evidence>
<dbReference type="PANTHER" id="PTHR24305">
    <property type="entry name" value="CYTOCHROME P450"/>
    <property type="match status" value="1"/>
</dbReference>
<keyword evidence="9" id="KW-1133">Transmembrane helix</keyword>
<feature type="transmembrane region" description="Helical" evidence="9">
    <location>
        <begin position="20"/>
        <end position="41"/>
    </location>
</feature>
<evidence type="ECO:0000256" key="9">
    <source>
        <dbReference type="SAM" id="Phobius"/>
    </source>
</evidence>
<dbReference type="EMBL" id="CAUWAG010000003">
    <property type="protein sequence ID" value="CAJ2500225.1"/>
    <property type="molecule type" value="Genomic_DNA"/>
</dbReference>
<evidence type="ECO:0000256" key="8">
    <source>
        <dbReference type="RuleBase" id="RU000461"/>
    </source>
</evidence>
<dbReference type="AlphaFoldDB" id="A0AAI8V8E1"/>
<evidence type="ECO:0000256" key="7">
    <source>
        <dbReference type="PIRSR" id="PIRSR602401-1"/>
    </source>
</evidence>
<comment type="similarity">
    <text evidence="2 8">Belongs to the cytochrome P450 family.</text>
</comment>
<keyword evidence="9" id="KW-0812">Transmembrane</keyword>
<evidence type="ECO:0000256" key="3">
    <source>
        <dbReference type="ARBA" id="ARBA00022617"/>
    </source>
</evidence>
<dbReference type="GO" id="GO:0004497">
    <property type="term" value="F:monooxygenase activity"/>
    <property type="evidence" value="ECO:0007669"/>
    <property type="project" value="UniProtKB-KW"/>
</dbReference>
<dbReference type="PRINTS" id="PR00463">
    <property type="entry name" value="EP450I"/>
</dbReference>
<dbReference type="Pfam" id="PF00067">
    <property type="entry name" value="p450"/>
    <property type="match status" value="1"/>
</dbReference>
<gene>
    <name evidence="10" type="ORF">KHLLAP_LOCUS693</name>
</gene>
<dbReference type="GO" id="GO:0016705">
    <property type="term" value="F:oxidoreductase activity, acting on paired donors, with incorporation or reduction of molecular oxygen"/>
    <property type="evidence" value="ECO:0007669"/>
    <property type="project" value="InterPro"/>
</dbReference>
<keyword evidence="4 7" id="KW-0479">Metal-binding</keyword>
<dbReference type="GO" id="GO:0020037">
    <property type="term" value="F:heme binding"/>
    <property type="evidence" value="ECO:0007669"/>
    <property type="project" value="InterPro"/>
</dbReference>
<proteinExistence type="inferred from homology"/>
<evidence type="ECO:0000256" key="1">
    <source>
        <dbReference type="ARBA" id="ARBA00001971"/>
    </source>
</evidence>
<dbReference type="Proteomes" id="UP001295740">
    <property type="component" value="Unassembled WGS sequence"/>
</dbReference>
<feature type="transmembrane region" description="Helical" evidence="9">
    <location>
        <begin position="178"/>
        <end position="195"/>
    </location>
</feature>